<keyword evidence="3" id="KW-1185">Reference proteome</keyword>
<dbReference type="Proteomes" id="UP000198661">
    <property type="component" value="Unassembled WGS sequence"/>
</dbReference>
<keyword evidence="1" id="KW-0812">Transmembrane</keyword>
<feature type="transmembrane region" description="Helical" evidence="1">
    <location>
        <begin position="12"/>
        <end position="30"/>
    </location>
</feature>
<evidence type="ECO:0000313" key="3">
    <source>
        <dbReference type="Proteomes" id="UP000198661"/>
    </source>
</evidence>
<dbReference type="RefSeq" id="WP_092035976.1">
    <property type="nucleotide sequence ID" value="NZ_FOOK01000004.1"/>
</dbReference>
<dbReference type="EMBL" id="FOOK01000004">
    <property type="protein sequence ID" value="SFF76160.1"/>
    <property type="molecule type" value="Genomic_DNA"/>
</dbReference>
<gene>
    <name evidence="2" type="ORF">SAMN04488025_104187</name>
</gene>
<sequence length="104" mass="12037">MPWSGKNPWKNAFLYTAAAVNLMLAALLLVRHAWAPPVEVPSMAKPEAPSYRSEYLEQYEGSSVHDGWRVDHYRQIEVITDEEGRVVKERPTQDVTHIRYWIGK</sequence>
<protein>
    <submittedName>
        <fullName evidence="2">Uncharacterized protein</fullName>
    </submittedName>
</protein>
<organism evidence="2 3">
    <name type="scientific">Planifilum fulgidum</name>
    <dbReference type="NCBI Taxonomy" id="201973"/>
    <lineage>
        <taxon>Bacteria</taxon>
        <taxon>Bacillati</taxon>
        <taxon>Bacillota</taxon>
        <taxon>Bacilli</taxon>
        <taxon>Bacillales</taxon>
        <taxon>Thermoactinomycetaceae</taxon>
        <taxon>Planifilum</taxon>
    </lineage>
</organism>
<evidence type="ECO:0000256" key="1">
    <source>
        <dbReference type="SAM" id="Phobius"/>
    </source>
</evidence>
<reference evidence="2 3" key="1">
    <citation type="submission" date="2016-10" db="EMBL/GenBank/DDBJ databases">
        <authorList>
            <person name="de Groot N.N."/>
        </authorList>
    </citation>
    <scope>NUCLEOTIDE SEQUENCE [LARGE SCALE GENOMIC DNA]</scope>
    <source>
        <strain evidence="2 3">DSM 44945</strain>
    </source>
</reference>
<keyword evidence="1" id="KW-0472">Membrane</keyword>
<evidence type="ECO:0000313" key="2">
    <source>
        <dbReference type="EMBL" id="SFF76160.1"/>
    </source>
</evidence>
<proteinExistence type="predicted"/>
<dbReference type="AlphaFoldDB" id="A0A1I2LCE7"/>
<keyword evidence="1" id="KW-1133">Transmembrane helix</keyword>
<name>A0A1I2LCE7_9BACL</name>
<accession>A0A1I2LCE7</accession>
<dbReference type="OrthoDB" id="2655258at2"/>